<dbReference type="Proteomes" id="UP000887576">
    <property type="component" value="Unplaced"/>
</dbReference>
<protein>
    <submittedName>
        <fullName evidence="2">Chaperone DnaJ C-terminal domain-containing protein</fullName>
    </submittedName>
</protein>
<accession>A0AC34QSH0</accession>
<organism evidence="1 2">
    <name type="scientific">Panagrolaimus sp. JU765</name>
    <dbReference type="NCBI Taxonomy" id="591449"/>
    <lineage>
        <taxon>Eukaryota</taxon>
        <taxon>Metazoa</taxon>
        <taxon>Ecdysozoa</taxon>
        <taxon>Nematoda</taxon>
        <taxon>Chromadorea</taxon>
        <taxon>Rhabditida</taxon>
        <taxon>Tylenchina</taxon>
        <taxon>Panagrolaimomorpha</taxon>
        <taxon>Panagrolaimoidea</taxon>
        <taxon>Panagrolaimidae</taxon>
        <taxon>Panagrolaimus</taxon>
    </lineage>
</organism>
<evidence type="ECO:0000313" key="1">
    <source>
        <dbReference type="Proteomes" id="UP000887576"/>
    </source>
</evidence>
<proteinExistence type="predicted"/>
<evidence type="ECO:0000313" key="2">
    <source>
        <dbReference type="WBParaSite" id="JU765_v2.g18828.t2"/>
    </source>
</evidence>
<dbReference type="WBParaSite" id="JU765_v2.g18828.t2">
    <property type="protein sequence ID" value="JU765_v2.g18828.t2"/>
    <property type="gene ID" value="JU765_v2.g18828"/>
</dbReference>
<sequence>MMAKLTLSEAISGCTKNLRTLDGRDLHFTLLPGEVISHDECKVIQGEGMPTRRDPTEKGDLIINFKVDFPKHLNRDAINKLVKLLKPPKVEIPKDAELKTAIACGDSHFRNRRTHSEDEEMRGGHGVQCQTQ</sequence>
<reference evidence="2" key="1">
    <citation type="submission" date="2022-11" db="UniProtKB">
        <authorList>
            <consortium name="WormBaseParasite"/>
        </authorList>
    </citation>
    <scope>IDENTIFICATION</scope>
</reference>
<name>A0AC34QSH0_9BILA</name>